<reference evidence="3" key="1">
    <citation type="journal article" date="2021" name="PeerJ">
        <title>Extensive microbial diversity within the chicken gut microbiome revealed by metagenomics and culture.</title>
        <authorList>
            <person name="Gilroy R."/>
            <person name="Ravi A."/>
            <person name="Getino M."/>
            <person name="Pursley I."/>
            <person name="Horton D.L."/>
            <person name="Alikhan N.F."/>
            <person name="Baker D."/>
            <person name="Gharbi K."/>
            <person name="Hall N."/>
            <person name="Watson M."/>
            <person name="Adriaenssens E.M."/>
            <person name="Foster-Nyarko E."/>
            <person name="Jarju S."/>
            <person name="Secka A."/>
            <person name="Antonio M."/>
            <person name="Oren A."/>
            <person name="Chaudhuri R.R."/>
            <person name="La Ragione R."/>
            <person name="Hildebrand F."/>
            <person name="Pallen M.J."/>
        </authorList>
    </citation>
    <scope>NUCLEOTIDE SEQUENCE</scope>
    <source>
        <strain evidence="3">CHK187-11901</strain>
    </source>
</reference>
<evidence type="ECO:0000313" key="4">
    <source>
        <dbReference type="Proteomes" id="UP000823896"/>
    </source>
</evidence>
<dbReference type="InterPro" id="IPR013830">
    <property type="entry name" value="SGNH_hydro"/>
</dbReference>
<dbReference type="EMBL" id="DWWM01000037">
    <property type="protein sequence ID" value="HJC36631.1"/>
    <property type="molecule type" value="Genomic_DNA"/>
</dbReference>
<dbReference type="InterPro" id="IPR036514">
    <property type="entry name" value="SGNH_hydro_sf"/>
</dbReference>
<feature type="domain" description="SGNH hydrolase-type esterase" evidence="2">
    <location>
        <begin position="110"/>
        <end position="257"/>
    </location>
</feature>
<reference evidence="3" key="2">
    <citation type="submission" date="2021-04" db="EMBL/GenBank/DDBJ databases">
        <authorList>
            <person name="Gilroy R."/>
        </authorList>
    </citation>
    <scope>NUCLEOTIDE SEQUENCE</scope>
    <source>
        <strain evidence="3">CHK187-11901</strain>
    </source>
</reference>
<proteinExistence type="predicted"/>
<dbReference type="SUPFAM" id="SSF52266">
    <property type="entry name" value="SGNH hydrolase"/>
    <property type="match status" value="1"/>
</dbReference>
<accession>A0A9D2SWE9</accession>
<gene>
    <name evidence="3" type="ORF">H9702_05815</name>
</gene>
<dbReference type="Gene3D" id="3.40.50.1110">
    <property type="entry name" value="SGNH hydrolase"/>
    <property type="match status" value="1"/>
</dbReference>
<comment type="caution">
    <text evidence="3">The sequence shown here is derived from an EMBL/GenBank/DDBJ whole genome shotgun (WGS) entry which is preliminary data.</text>
</comment>
<organism evidence="3 4">
    <name type="scientific">Candidatus Merdibacter merdavium</name>
    <dbReference type="NCBI Taxonomy" id="2838692"/>
    <lineage>
        <taxon>Bacteria</taxon>
        <taxon>Bacillati</taxon>
        <taxon>Bacillota</taxon>
        <taxon>Erysipelotrichia</taxon>
        <taxon>Erysipelotrichales</taxon>
        <taxon>Erysipelotrichaceae</taxon>
        <taxon>Merdibacter</taxon>
    </lineage>
</organism>
<evidence type="ECO:0000313" key="3">
    <source>
        <dbReference type="EMBL" id="HJC36631.1"/>
    </source>
</evidence>
<feature type="region of interest" description="Disordered" evidence="1">
    <location>
        <begin position="57"/>
        <end position="96"/>
    </location>
</feature>
<protein>
    <recommendedName>
        <fullName evidence="2">SGNH hydrolase-type esterase domain-containing protein</fullName>
    </recommendedName>
</protein>
<dbReference type="Proteomes" id="UP000823896">
    <property type="component" value="Unassembled WGS sequence"/>
</dbReference>
<sequence length="276" mass="30732">MNNRKRMQNVAAATTIAAASLLFIWHFRDLDTGKESAVNEQTAALLSQRASAYTSEDVYEQRAQLKEEQEQKEQAQQPQAPAVPAPPANDTPQTQPQTLAERFSGTLVIGDSIAEGLLVYDVLNEAECIGVRGLRVDQLGQYMDEIARRYPSVLFLEFGMNDLEYWQGNAERFASVYQEQLSALRSRFPQMRIYVNSVLPISQEAIAQTPANGSWQAYNDALVQLCAQAGVTYIDNGNILMSLAQPFEQDGIHPRPDYYPLWAQHMADSAGLPEAS</sequence>
<feature type="compositionally biased region" description="Basic and acidic residues" evidence="1">
    <location>
        <begin position="59"/>
        <end position="73"/>
    </location>
</feature>
<evidence type="ECO:0000259" key="2">
    <source>
        <dbReference type="Pfam" id="PF13472"/>
    </source>
</evidence>
<dbReference type="AlphaFoldDB" id="A0A9D2SWE9"/>
<name>A0A9D2SWE9_9FIRM</name>
<dbReference type="Pfam" id="PF13472">
    <property type="entry name" value="Lipase_GDSL_2"/>
    <property type="match status" value="1"/>
</dbReference>
<evidence type="ECO:0000256" key="1">
    <source>
        <dbReference type="SAM" id="MobiDB-lite"/>
    </source>
</evidence>